<dbReference type="PROSITE" id="PS51729">
    <property type="entry name" value="GNAT_YJDJ"/>
    <property type="match status" value="1"/>
</dbReference>
<dbReference type="Pfam" id="PF14542">
    <property type="entry name" value="Acetyltransf_CG"/>
    <property type="match status" value="1"/>
</dbReference>
<dbReference type="STRING" id="1574624.GCA_001642025_01638"/>
<dbReference type="PANTHER" id="PTHR31435">
    <property type="entry name" value="PROTEIN NATD1"/>
    <property type="match status" value="1"/>
</dbReference>
<feature type="domain" description="N-acetyltransferase" evidence="1">
    <location>
        <begin position="10"/>
        <end position="96"/>
    </location>
</feature>
<name>F9NY06_9ACTN</name>
<dbReference type="SUPFAM" id="SSF55729">
    <property type="entry name" value="Acyl-CoA N-acyltransferases (Nat)"/>
    <property type="match status" value="1"/>
</dbReference>
<protein>
    <recommendedName>
        <fullName evidence="1">N-acetyltransferase domain-containing protein</fullName>
    </recommendedName>
</protein>
<dbReference type="CDD" id="cd04301">
    <property type="entry name" value="NAT_SF"/>
    <property type="match status" value="1"/>
</dbReference>
<proteinExistence type="predicted"/>
<dbReference type="InterPro" id="IPR016181">
    <property type="entry name" value="Acyl_CoA_acyltransferase"/>
</dbReference>
<dbReference type="Gene3D" id="3.40.630.30">
    <property type="match status" value="1"/>
</dbReference>
<reference evidence="2 3" key="1">
    <citation type="submission" date="2011-07" db="EMBL/GenBank/DDBJ databases">
        <title>Genome Sequence of Propionibacterium acnes SK182B-JCVI.</title>
        <authorList>
            <person name="Durkin A.S."/>
            <person name="Madupu R."/>
            <person name="Hostetler J."/>
            <person name="Radune D."/>
            <person name="Torralba M."/>
            <person name="Methe B."/>
            <person name="Sutton G."/>
            <person name="Strausberg R.L."/>
            <person name="Nelson K.E."/>
        </authorList>
    </citation>
    <scope>NUCLEOTIDE SEQUENCE [LARGE SCALE GENOMIC DNA]</scope>
    <source>
        <strain evidence="2 3">SK182B-JCVI</strain>
    </source>
</reference>
<sequence length="96" mass="10506">MGCMSETTVTKNDQQSRYEAHLDGELAGFAEFRRERDVVVMPHTEVFAAFGGRGVGSALARFALDDITSQGLAVRPACSFIKGWLDKHPDHPVKVA</sequence>
<dbReference type="AlphaFoldDB" id="F9NY06"/>
<dbReference type="eggNOG" id="COG2388">
    <property type="taxonomic scope" value="Bacteria"/>
</dbReference>
<evidence type="ECO:0000313" key="2">
    <source>
        <dbReference type="EMBL" id="EGR94408.1"/>
    </source>
</evidence>
<dbReference type="EMBL" id="AFUN01000047">
    <property type="protein sequence ID" value="EGR94408.1"/>
    <property type="molecule type" value="Genomic_DNA"/>
</dbReference>
<dbReference type="Proteomes" id="UP000007832">
    <property type="component" value="Unassembled WGS sequence"/>
</dbReference>
<organism evidence="2 3">
    <name type="scientific">[Propionibacterium] namnetense SK182B-JCVI</name>
    <dbReference type="NCBI Taxonomy" id="1051006"/>
    <lineage>
        <taxon>Bacteria</taxon>
        <taxon>Bacillati</taxon>
        <taxon>Actinomycetota</taxon>
        <taxon>Actinomycetes</taxon>
        <taxon>Propionibacteriales</taxon>
        <taxon>Propionibacteriaceae</taxon>
        <taxon>Cutibacterium</taxon>
    </lineage>
</organism>
<gene>
    <name evidence="2" type="ORF">HMPREF1162_1506</name>
</gene>
<comment type="caution">
    <text evidence="2">The sequence shown here is derived from an EMBL/GenBank/DDBJ whole genome shotgun (WGS) entry which is preliminary data.</text>
</comment>
<evidence type="ECO:0000313" key="3">
    <source>
        <dbReference type="Proteomes" id="UP000007832"/>
    </source>
</evidence>
<evidence type="ECO:0000259" key="1">
    <source>
        <dbReference type="PROSITE" id="PS51729"/>
    </source>
</evidence>
<dbReference type="InterPro" id="IPR031165">
    <property type="entry name" value="GNAT_YJDJ"/>
</dbReference>
<dbReference type="PANTHER" id="PTHR31435:SF10">
    <property type="entry name" value="BSR4717 PROTEIN"/>
    <property type="match status" value="1"/>
</dbReference>
<accession>F9NY06</accession>
<dbReference type="PATRIC" id="fig|1051006.4.peg.2074"/>
<dbReference type="InterPro" id="IPR045057">
    <property type="entry name" value="Gcn5-rel_NAT"/>
</dbReference>